<reference evidence="1" key="1">
    <citation type="submission" date="2022-06" db="EMBL/GenBank/DDBJ databases">
        <title>Sphingomicrobium sedimins sp. nov., a marine bacterium isolated from tidal flat.</title>
        <authorList>
            <person name="Kim C.-H."/>
            <person name="Yoo Y."/>
            <person name="Kim J.-J."/>
        </authorList>
    </citation>
    <scope>NUCLEOTIDE SEQUENCE</scope>
    <source>
        <strain evidence="1">GRR-S6-50</strain>
    </source>
</reference>
<protein>
    <submittedName>
        <fullName evidence="1">Uncharacterized protein</fullName>
    </submittedName>
</protein>
<sequence length="196" mass="21724">MKTRYRLLRSGDWFHLEGADGDSVYLQASIKSQPTLPTTFLVDGRGQPDYTIARKGFSIRLRRGEMGPVLARLRVGFMRSAATYRPFPVLDAEKNLLFDLVPPSARKGEGIGRRIRAFFDSDLDLIRDGKRIGAALSPRRGSGLASLFAQKSPYSGKPVVPQGELRLTEGADVGVPLAMLILLFRRFDYGALRTPV</sequence>
<dbReference type="Proteomes" id="UP001155128">
    <property type="component" value="Unassembled WGS sequence"/>
</dbReference>
<comment type="caution">
    <text evidence="1">The sequence shown here is derived from an EMBL/GenBank/DDBJ whole genome shotgun (WGS) entry which is preliminary data.</text>
</comment>
<name>A0A9X2EKM9_9SPHN</name>
<keyword evidence="2" id="KW-1185">Reference proteome</keyword>
<dbReference type="AlphaFoldDB" id="A0A9X2EKM9"/>
<accession>A0A9X2EKM9</accession>
<organism evidence="1 2">
    <name type="scientific">Sphingomicrobium sediminis</name>
    <dbReference type="NCBI Taxonomy" id="2950949"/>
    <lineage>
        <taxon>Bacteria</taxon>
        <taxon>Pseudomonadati</taxon>
        <taxon>Pseudomonadota</taxon>
        <taxon>Alphaproteobacteria</taxon>
        <taxon>Sphingomonadales</taxon>
        <taxon>Sphingomonadaceae</taxon>
        <taxon>Sphingomicrobium</taxon>
    </lineage>
</organism>
<proteinExistence type="predicted"/>
<evidence type="ECO:0000313" key="2">
    <source>
        <dbReference type="Proteomes" id="UP001155128"/>
    </source>
</evidence>
<dbReference type="EMBL" id="JAMSHT010000001">
    <property type="protein sequence ID" value="MCM8557099.1"/>
    <property type="molecule type" value="Genomic_DNA"/>
</dbReference>
<dbReference type="RefSeq" id="WP_252112866.1">
    <property type="nucleotide sequence ID" value="NZ_JAMSHT010000001.1"/>
</dbReference>
<gene>
    <name evidence="1" type="ORF">NDO55_04610</name>
</gene>
<evidence type="ECO:0000313" key="1">
    <source>
        <dbReference type="EMBL" id="MCM8557099.1"/>
    </source>
</evidence>